<dbReference type="AlphaFoldDB" id="A0A9E7KYS4"/>
<organism evidence="2 3">
    <name type="scientific">Musa troglodytarum</name>
    <name type="common">fe'i banana</name>
    <dbReference type="NCBI Taxonomy" id="320322"/>
    <lineage>
        <taxon>Eukaryota</taxon>
        <taxon>Viridiplantae</taxon>
        <taxon>Streptophyta</taxon>
        <taxon>Embryophyta</taxon>
        <taxon>Tracheophyta</taxon>
        <taxon>Spermatophyta</taxon>
        <taxon>Magnoliopsida</taxon>
        <taxon>Liliopsida</taxon>
        <taxon>Zingiberales</taxon>
        <taxon>Musaceae</taxon>
        <taxon>Musa</taxon>
    </lineage>
</organism>
<dbReference type="EMBL" id="CP097510">
    <property type="protein sequence ID" value="URE39383.1"/>
    <property type="molecule type" value="Genomic_DNA"/>
</dbReference>
<protein>
    <submittedName>
        <fullName evidence="2">Uncharacterized protein</fullName>
    </submittedName>
</protein>
<evidence type="ECO:0000313" key="2">
    <source>
        <dbReference type="EMBL" id="URE39383.1"/>
    </source>
</evidence>
<accession>A0A9E7KYS4</accession>
<gene>
    <name evidence="2" type="ORF">MUK42_35517</name>
</gene>
<dbReference type="Proteomes" id="UP001055439">
    <property type="component" value="Chromosome 8"/>
</dbReference>
<proteinExistence type="predicted"/>
<name>A0A9E7KYS4_9LILI</name>
<keyword evidence="3" id="KW-1185">Reference proteome</keyword>
<evidence type="ECO:0000313" key="3">
    <source>
        <dbReference type="Proteomes" id="UP001055439"/>
    </source>
</evidence>
<dbReference type="PROSITE" id="PS51257">
    <property type="entry name" value="PROKAR_LIPOPROTEIN"/>
    <property type="match status" value="1"/>
</dbReference>
<feature type="compositionally biased region" description="Polar residues" evidence="1">
    <location>
        <begin position="82"/>
        <end position="92"/>
    </location>
</feature>
<sequence>MDGRIMDDSMLRQACSSRKDVVVVHGNSLFSCLPKSKLSSHYLSTAIDPHLYYLPSPAAFPTIRSRGTPTRLSKPLTGSFPLPSTSSASTGGNYRLRYQRPPSPILPCFSAATPSDAASTSGHAPLFAASINNNRCSQHAVQQK</sequence>
<evidence type="ECO:0000256" key="1">
    <source>
        <dbReference type="SAM" id="MobiDB-lite"/>
    </source>
</evidence>
<reference evidence="2" key="1">
    <citation type="submission" date="2022-05" db="EMBL/GenBank/DDBJ databases">
        <title>The Musa troglodytarum L. genome provides insights into the mechanism of non-climacteric behaviour and enrichment of carotenoids.</title>
        <authorList>
            <person name="Wang J."/>
        </authorList>
    </citation>
    <scope>NUCLEOTIDE SEQUENCE</scope>
    <source>
        <tissue evidence="2">Leaf</tissue>
    </source>
</reference>
<feature type="region of interest" description="Disordered" evidence="1">
    <location>
        <begin position="64"/>
        <end position="97"/>
    </location>
</feature>